<dbReference type="RefSeq" id="WP_245829376.1">
    <property type="nucleotide sequence ID" value="NZ_NBBI01000003.1"/>
</dbReference>
<feature type="domain" description="MmgE/PrpD C-terminal" evidence="4">
    <location>
        <begin position="306"/>
        <end position="465"/>
    </location>
</feature>
<comment type="caution">
    <text evidence="5">The sequence shown here is derived from an EMBL/GenBank/DDBJ whole genome shotgun (WGS) entry which is preliminary data.</text>
</comment>
<organism evidence="5 6">
    <name type="scientific">Sphingomonas dokdonensis</name>
    <dbReference type="NCBI Taxonomy" id="344880"/>
    <lineage>
        <taxon>Bacteria</taxon>
        <taxon>Pseudomonadati</taxon>
        <taxon>Pseudomonadota</taxon>
        <taxon>Alphaproteobacteria</taxon>
        <taxon>Sphingomonadales</taxon>
        <taxon>Sphingomonadaceae</taxon>
        <taxon>Sphingomonas</taxon>
    </lineage>
</organism>
<dbReference type="InterPro" id="IPR036148">
    <property type="entry name" value="MmgE/PrpD_sf"/>
</dbReference>
<name>A0A245ZL12_9SPHN</name>
<dbReference type="PANTHER" id="PTHR16943">
    <property type="entry name" value="2-METHYLCITRATE DEHYDRATASE-RELATED"/>
    <property type="match status" value="1"/>
</dbReference>
<dbReference type="SUPFAM" id="SSF103378">
    <property type="entry name" value="2-methylcitrate dehydratase PrpD"/>
    <property type="match status" value="1"/>
</dbReference>
<accession>A0A245ZL12</accession>
<dbReference type="Gene3D" id="1.10.4100.10">
    <property type="entry name" value="2-methylcitrate dehydratase PrpD"/>
    <property type="match status" value="1"/>
</dbReference>
<dbReference type="AlphaFoldDB" id="A0A245ZL12"/>
<proteinExistence type="inferred from homology"/>
<protein>
    <submittedName>
        <fullName evidence="5">MmgE/PrpD family protein</fullName>
    </submittedName>
</protein>
<dbReference type="PANTHER" id="PTHR16943:SF8">
    <property type="entry name" value="2-METHYLCITRATE DEHYDRATASE"/>
    <property type="match status" value="1"/>
</dbReference>
<evidence type="ECO:0000313" key="6">
    <source>
        <dbReference type="Proteomes" id="UP000197290"/>
    </source>
</evidence>
<dbReference type="InterPro" id="IPR042183">
    <property type="entry name" value="MmgE/PrpD_sf_1"/>
</dbReference>
<dbReference type="InterPro" id="IPR006311">
    <property type="entry name" value="TAT_signal"/>
</dbReference>
<dbReference type="Pfam" id="PF03972">
    <property type="entry name" value="MmgE_PrpD_N"/>
    <property type="match status" value="1"/>
</dbReference>
<evidence type="ECO:0000259" key="3">
    <source>
        <dbReference type="Pfam" id="PF03972"/>
    </source>
</evidence>
<sequence>MQQISRRDALAGALAGSAALALPARAAQTETNGTVPVAVTPALTDYIANAPPAPPAIRERARLHILDTLASIIACRDLEAATLARAYAAAQGGGAVPILGSSARAGMVDAIFASAMTAHGAEINDFIPSAYVQPGPSIVSAALLLAQARGTSGRQVVDAVTVGYELAGRIPKAIGTGNLMRAGLANHGVGPVFGTGAAAARILALDPGKVAHVLSYCAEQASGSWQWMLDVRHVEKAFVFAGMGARNGVQAALMVEAGFTGVPDAFDVEGGWLRSAAFTSEGANRAYLIEQLGTRFELTESAFKRYPSGGPTQPAVEALLALRQQVKPGDVEHIRIAMPGRWQAFRDARMPALNLPYLASIIMLDGKLDFVAAQSLERMNDDPAVAAFRQKVEVVHDPAQEAAKGQPRTESARVTITRRGKPALEKYVPFVRGFPSHPMSRADVEAKAHELVDPVFGRGVADELIERTIALDDAANVDALVALVCR</sequence>
<comment type="similarity">
    <text evidence="1">Belongs to the PrpD family.</text>
</comment>
<reference evidence="5 6" key="1">
    <citation type="submission" date="2017-03" db="EMBL/GenBank/DDBJ databases">
        <title>Genome sequence of Sphingomonas dokdonensis DSM 21029.</title>
        <authorList>
            <person name="Poehlein A."/>
            <person name="Wuebbeler J.H."/>
            <person name="Steinbuechel A."/>
            <person name="Daniel R."/>
        </authorList>
    </citation>
    <scope>NUCLEOTIDE SEQUENCE [LARGE SCALE GENOMIC DNA]</scope>
    <source>
        <strain evidence="5 6">DSM 21029</strain>
    </source>
</reference>
<dbReference type="InterPro" id="IPR005656">
    <property type="entry name" value="MmgE_PrpD"/>
</dbReference>
<dbReference type="InterPro" id="IPR045336">
    <property type="entry name" value="MmgE_PrpD_N"/>
</dbReference>
<evidence type="ECO:0000259" key="4">
    <source>
        <dbReference type="Pfam" id="PF19305"/>
    </source>
</evidence>
<dbReference type="Proteomes" id="UP000197290">
    <property type="component" value="Unassembled WGS sequence"/>
</dbReference>
<feature type="chain" id="PRO_5012331577" evidence="2">
    <location>
        <begin position="27"/>
        <end position="486"/>
    </location>
</feature>
<dbReference type="EMBL" id="NBBI01000003">
    <property type="protein sequence ID" value="OWK30427.1"/>
    <property type="molecule type" value="Genomic_DNA"/>
</dbReference>
<evidence type="ECO:0000256" key="2">
    <source>
        <dbReference type="SAM" id="SignalP"/>
    </source>
</evidence>
<keyword evidence="2" id="KW-0732">Signal</keyword>
<dbReference type="Pfam" id="PF19305">
    <property type="entry name" value="MmgE_PrpD_C"/>
    <property type="match status" value="1"/>
</dbReference>
<dbReference type="PROSITE" id="PS51318">
    <property type="entry name" value="TAT"/>
    <property type="match status" value="1"/>
</dbReference>
<feature type="signal peptide" evidence="2">
    <location>
        <begin position="1"/>
        <end position="26"/>
    </location>
</feature>
<feature type="domain" description="MmgE/PrpD N-terminal" evidence="3">
    <location>
        <begin position="43"/>
        <end position="275"/>
    </location>
</feature>
<gene>
    <name evidence="5" type="ORF">SPDO_21140</name>
</gene>
<dbReference type="GO" id="GO:0016829">
    <property type="term" value="F:lyase activity"/>
    <property type="evidence" value="ECO:0007669"/>
    <property type="project" value="InterPro"/>
</dbReference>
<keyword evidence="6" id="KW-1185">Reference proteome</keyword>
<evidence type="ECO:0000313" key="5">
    <source>
        <dbReference type="EMBL" id="OWK30427.1"/>
    </source>
</evidence>
<evidence type="ECO:0000256" key="1">
    <source>
        <dbReference type="ARBA" id="ARBA00006174"/>
    </source>
</evidence>
<dbReference type="Gene3D" id="3.30.1330.120">
    <property type="entry name" value="2-methylcitrate dehydratase PrpD"/>
    <property type="match status" value="1"/>
</dbReference>
<dbReference type="InterPro" id="IPR042188">
    <property type="entry name" value="MmgE/PrpD_sf_2"/>
</dbReference>
<dbReference type="InterPro" id="IPR045337">
    <property type="entry name" value="MmgE_PrpD_C"/>
</dbReference>